<keyword evidence="3" id="KW-1185">Reference proteome</keyword>
<accession>A0A7W9HHL0</accession>
<evidence type="ECO:0000313" key="2">
    <source>
        <dbReference type="EMBL" id="MBB5802443.1"/>
    </source>
</evidence>
<dbReference type="EMBL" id="JACHMO010000001">
    <property type="protein sequence ID" value="MBB5802443.1"/>
    <property type="molecule type" value="Genomic_DNA"/>
</dbReference>
<dbReference type="PROSITE" id="PS51318">
    <property type="entry name" value="TAT"/>
    <property type="match status" value="1"/>
</dbReference>
<sequence>MLSRSSSSRRSRMAAFCAAATLLAALAAAFPSGRSADADTYEIRSTATGSDGRTYTVTNHLVADTRTAEYRRIRREYLLVWAGADQAGTPDAPNPDFIAVIDATRGTPGYGRVVNTATLDDALGNEPHHMQYTWHKGHRIYAGGLLSDTTFVFDVSKLPQIRLSGVAQPADTPCGSAPDAFWVLRDGTAYGTNMGGPDVAGPCRYSNGDVVVGNGFGGTPGQVVRYGPDGRVLAQVRAADLAGEDPKLCPSVPALPKASCANPHGVQVREDLDRMITSDFVEVRNLLPTDPPPTDFDPNLLRDTVRVYDIADRGDPELLSVSRLPVGPRRDADPMTAEPRGAMEVAVTNKPWHRGAFASTSGGGAVYYTPDITDPSPRWREVYDLTSVFTALYPTGTPTAGASGAGWMQVSPDDRYLFHVVVGAGPGTPDSDRVPGTLYVLDLHKLLAAGPDVQCSIDTLAEVSQGGAEPDCPTLAGALPIADVTSGGPHWGALDNFTLGGDRRYHETERITRVATSNYFVQITGVDGNHQVCMALVDHRGRLTQDTRFVDEAKRTPCVDFNRDRWPHGEHGHARPHGLVFAVADADLR</sequence>
<dbReference type="Proteomes" id="UP000552097">
    <property type="component" value="Unassembled WGS sequence"/>
</dbReference>
<feature type="chain" id="PRO_5038822989" description="Secreted protein" evidence="1">
    <location>
        <begin position="30"/>
        <end position="589"/>
    </location>
</feature>
<keyword evidence="1" id="KW-0732">Signal</keyword>
<dbReference type="InterPro" id="IPR006311">
    <property type="entry name" value="TAT_signal"/>
</dbReference>
<comment type="caution">
    <text evidence="2">The sequence shown here is derived from an EMBL/GenBank/DDBJ whole genome shotgun (WGS) entry which is preliminary data.</text>
</comment>
<evidence type="ECO:0008006" key="4">
    <source>
        <dbReference type="Google" id="ProtNLM"/>
    </source>
</evidence>
<protein>
    <recommendedName>
        <fullName evidence="4">Secreted protein</fullName>
    </recommendedName>
</protein>
<name>A0A7W9HHL0_9PSEU</name>
<dbReference type="SUPFAM" id="SSF82171">
    <property type="entry name" value="DPP6 N-terminal domain-like"/>
    <property type="match status" value="1"/>
</dbReference>
<evidence type="ECO:0000313" key="3">
    <source>
        <dbReference type="Proteomes" id="UP000552097"/>
    </source>
</evidence>
<organism evidence="2 3">
    <name type="scientific">Saccharothrix ecbatanensis</name>
    <dbReference type="NCBI Taxonomy" id="1105145"/>
    <lineage>
        <taxon>Bacteria</taxon>
        <taxon>Bacillati</taxon>
        <taxon>Actinomycetota</taxon>
        <taxon>Actinomycetes</taxon>
        <taxon>Pseudonocardiales</taxon>
        <taxon>Pseudonocardiaceae</taxon>
        <taxon>Saccharothrix</taxon>
    </lineage>
</organism>
<reference evidence="2 3" key="1">
    <citation type="submission" date="2020-08" db="EMBL/GenBank/DDBJ databases">
        <title>Sequencing the genomes of 1000 actinobacteria strains.</title>
        <authorList>
            <person name="Klenk H.-P."/>
        </authorList>
    </citation>
    <scope>NUCLEOTIDE SEQUENCE [LARGE SCALE GENOMIC DNA]</scope>
    <source>
        <strain evidence="2 3">DSM 45486</strain>
    </source>
</reference>
<feature type="signal peptide" evidence="1">
    <location>
        <begin position="1"/>
        <end position="29"/>
    </location>
</feature>
<dbReference type="AlphaFoldDB" id="A0A7W9HHL0"/>
<proteinExistence type="predicted"/>
<dbReference type="SUPFAM" id="SSF50974">
    <property type="entry name" value="Nitrous oxide reductase, N-terminal domain"/>
    <property type="match status" value="1"/>
</dbReference>
<dbReference type="InterPro" id="IPR011045">
    <property type="entry name" value="N2O_reductase_N"/>
</dbReference>
<gene>
    <name evidence="2" type="ORF">F4560_002211</name>
</gene>
<evidence type="ECO:0000256" key="1">
    <source>
        <dbReference type="SAM" id="SignalP"/>
    </source>
</evidence>
<dbReference type="RefSeq" id="WP_184919145.1">
    <property type="nucleotide sequence ID" value="NZ_JACHMO010000001.1"/>
</dbReference>